<keyword evidence="4" id="KW-1185">Reference proteome</keyword>
<feature type="domain" description="Glycosyltransferase subfamily 4-like N-terminal" evidence="2">
    <location>
        <begin position="12"/>
        <end position="145"/>
    </location>
</feature>
<dbReference type="Pfam" id="PF00534">
    <property type="entry name" value="Glycos_transf_1"/>
    <property type="match status" value="1"/>
</dbReference>
<dbReference type="GO" id="GO:1901135">
    <property type="term" value="P:carbohydrate derivative metabolic process"/>
    <property type="evidence" value="ECO:0007669"/>
    <property type="project" value="UniProtKB-ARBA"/>
</dbReference>
<accession>A0A839UTW6</accession>
<evidence type="ECO:0000313" key="4">
    <source>
        <dbReference type="Proteomes" id="UP000559987"/>
    </source>
</evidence>
<proteinExistence type="predicted"/>
<dbReference type="EMBL" id="JACHXZ010000004">
    <property type="protein sequence ID" value="MBB3169890.1"/>
    <property type="molecule type" value="Genomic_DNA"/>
</dbReference>
<dbReference type="RefSeq" id="WP_183911373.1">
    <property type="nucleotide sequence ID" value="NZ_JACHXZ010000004.1"/>
</dbReference>
<keyword evidence="3" id="KW-0808">Transferase</keyword>
<feature type="domain" description="Glycosyl transferase family 1" evidence="1">
    <location>
        <begin position="160"/>
        <end position="303"/>
    </location>
</feature>
<dbReference type="Pfam" id="PF13439">
    <property type="entry name" value="Glyco_transf_4"/>
    <property type="match status" value="1"/>
</dbReference>
<evidence type="ECO:0000259" key="1">
    <source>
        <dbReference type="Pfam" id="PF00534"/>
    </source>
</evidence>
<name>A0A839UTW6_9GAMM</name>
<dbReference type="CDD" id="cd03801">
    <property type="entry name" value="GT4_PimA-like"/>
    <property type="match status" value="1"/>
</dbReference>
<dbReference type="InterPro" id="IPR001296">
    <property type="entry name" value="Glyco_trans_1"/>
</dbReference>
<organism evidence="3 4">
    <name type="scientific">Simiduia aestuariiviva</name>
    <dbReference type="NCBI Taxonomy" id="1510459"/>
    <lineage>
        <taxon>Bacteria</taxon>
        <taxon>Pseudomonadati</taxon>
        <taxon>Pseudomonadota</taxon>
        <taxon>Gammaproteobacteria</taxon>
        <taxon>Cellvibrionales</taxon>
        <taxon>Cellvibrionaceae</taxon>
        <taxon>Simiduia</taxon>
    </lineage>
</organism>
<dbReference type="Proteomes" id="UP000559987">
    <property type="component" value="Unassembled WGS sequence"/>
</dbReference>
<gene>
    <name evidence="3" type="ORF">FHS30_003103</name>
</gene>
<dbReference type="GO" id="GO:0016757">
    <property type="term" value="F:glycosyltransferase activity"/>
    <property type="evidence" value="ECO:0007669"/>
    <property type="project" value="InterPro"/>
</dbReference>
<evidence type="ECO:0000259" key="2">
    <source>
        <dbReference type="Pfam" id="PF13439"/>
    </source>
</evidence>
<dbReference type="InterPro" id="IPR028098">
    <property type="entry name" value="Glyco_trans_4-like_N"/>
</dbReference>
<dbReference type="AlphaFoldDB" id="A0A839UTW6"/>
<sequence length="338" mass="37075">MKICLVLMSKGFGGLEKHVVELANTLSLHHQVYVLTHADFKEHFDARVTLIPIDTDKSRFNPFFRRALKAKITAINPDVIHCHANKAMKILAAIKHQLGAPLVATIHGTKKNTRDFLAADALITVSNAQLDKIPHPNKHLIHNGVAPGNNTPQSREQLVTEFQLDPSKPLLGAVGRLAPVKGFDLLVQSLTNVDVNCIIFGDGQEKGSLRLAIEGAGLSHRIKLAGHRNDVSNLLPALDGVVISSHREGFPYILVEALQAERPMVSTPVSGSIEILPDRYLAKDFTPQALGDTITVAIADQQRWRNDTKTAIEFAKSELTLDAMAKKTIDLYQSLVKE</sequence>
<dbReference type="SUPFAM" id="SSF53756">
    <property type="entry name" value="UDP-Glycosyltransferase/glycogen phosphorylase"/>
    <property type="match status" value="1"/>
</dbReference>
<dbReference type="Gene3D" id="3.40.50.2000">
    <property type="entry name" value="Glycogen Phosphorylase B"/>
    <property type="match status" value="2"/>
</dbReference>
<dbReference type="PANTHER" id="PTHR12526">
    <property type="entry name" value="GLYCOSYLTRANSFERASE"/>
    <property type="match status" value="1"/>
</dbReference>
<comment type="caution">
    <text evidence="3">The sequence shown here is derived from an EMBL/GenBank/DDBJ whole genome shotgun (WGS) entry which is preliminary data.</text>
</comment>
<evidence type="ECO:0000313" key="3">
    <source>
        <dbReference type="EMBL" id="MBB3169890.1"/>
    </source>
</evidence>
<protein>
    <submittedName>
        <fullName evidence="3">Glycosyltransferase involved in cell wall biosynthesis</fullName>
    </submittedName>
</protein>
<reference evidence="3 4" key="1">
    <citation type="submission" date="2020-08" db="EMBL/GenBank/DDBJ databases">
        <title>Genomic Encyclopedia of Type Strains, Phase III (KMG-III): the genomes of soil and plant-associated and newly described type strains.</title>
        <authorList>
            <person name="Whitman W."/>
        </authorList>
    </citation>
    <scope>NUCLEOTIDE SEQUENCE [LARGE SCALE GENOMIC DNA]</scope>
    <source>
        <strain evidence="3 4">CECT 8571</strain>
    </source>
</reference>